<keyword evidence="2" id="KW-1185">Reference proteome</keyword>
<sequence length="98" mass="11053">MELPSDLIELQHAYRAAEQTYADYVTEVETRRRTEHPDDIVARRSWTDDERAEDARLREAVAAAASAVYAHPALGEARTAGQHYKTWQALKDVTRAAA</sequence>
<gene>
    <name evidence="1" type="ORF">TR51_06735</name>
</gene>
<dbReference type="STRING" id="2064.TR51_06735"/>
<dbReference type="EMBL" id="JXZB01000001">
    <property type="protein sequence ID" value="KIQ67069.1"/>
    <property type="molecule type" value="Genomic_DNA"/>
</dbReference>
<dbReference type="PATRIC" id="fig|2064.6.peg.1478"/>
<proteinExistence type="predicted"/>
<protein>
    <submittedName>
        <fullName evidence="1">Uncharacterized protein</fullName>
    </submittedName>
</protein>
<comment type="caution">
    <text evidence="1">The sequence shown here is derived from an EMBL/GenBank/DDBJ whole genome shotgun (WGS) entry which is preliminary data.</text>
</comment>
<evidence type="ECO:0000313" key="1">
    <source>
        <dbReference type="EMBL" id="KIQ67069.1"/>
    </source>
</evidence>
<organism evidence="1 2">
    <name type="scientific">Kitasatospora griseola</name>
    <name type="common">Streptomyces griseolosporeus</name>
    <dbReference type="NCBI Taxonomy" id="2064"/>
    <lineage>
        <taxon>Bacteria</taxon>
        <taxon>Bacillati</taxon>
        <taxon>Actinomycetota</taxon>
        <taxon>Actinomycetes</taxon>
        <taxon>Kitasatosporales</taxon>
        <taxon>Streptomycetaceae</taxon>
        <taxon>Kitasatospora</taxon>
    </lineage>
</organism>
<dbReference type="RefSeq" id="WP_043908859.1">
    <property type="nucleotide sequence ID" value="NZ_JXZB01000001.1"/>
</dbReference>
<name>A0A0D0PXC0_KITGR</name>
<dbReference type="AlphaFoldDB" id="A0A0D0PXC0"/>
<dbReference type="Proteomes" id="UP000032066">
    <property type="component" value="Unassembled WGS sequence"/>
</dbReference>
<reference evidence="1 2" key="1">
    <citation type="submission" date="2015-02" db="EMBL/GenBank/DDBJ databases">
        <title>Draft genome sequence of Kitasatospora griseola MF730-N6, a bafilomycin, terpentecin and satosporin producer.</title>
        <authorList>
            <person name="Arens J.C."/>
            <person name="Haltli B."/>
            <person name="Kerr R.G."/>
        </authorList>
    </citation>
    <scope>NUCLEOTIDE SEQUENCE [LARGE SCALE GENOMIC DNA]</scope>
    <source>
        <strain evidence="1 2">MF730-N6</strain>
    </source>
</reference>
<evidence type="ECO:0000313" key="2">
    <source>
        <dbReference type="Proteomes" id="UP000032066"/>
    </source>
</evidence>
<accession>A0A0D0PXC0</accession>